<dbReference type="RefSeq" id="WP_059393071.1">
    <property type="nucleotide sequence ID" value="NZ_DF968078.1"/>
</dbReference>
<keyword evidence="1" id="KW-0812">Transmembrane</keyword>
<dbReference type="STRING" id="709323.GCA_001047135_00075"/>
<evidence type="ECO:0000313" key="2">
    <source>
        <dbReference type="EMBL" id="GAP03533.1"/>
    </source>
</evidence>
<dbReference type="InterPro" id="IPR010315">
    <property type="entry name" value="DUF915_hydro-like"/>
</dbReference>
<keyword evidence="1" id="KW-0472">Membrane</keyword>
<keyword evidence="1" id="KW-1133">Transmembrane helix</keyword>
<evidence type="ECO:0000256" key="1">
    <source>
        <dbReference type="SAM" id="Phobius"/>
    </source>
</evidence>
<dbReference type="SUPFAM" id="SSF53474">
    <property type="entry name" value="alpha/beta-Hydrolases"/>
    <property type="match status" value="1"/>
</dbReference>
<dbReference type="InterPro" id="IPR029058">
    <property type="entry name" value="AB_hydrolase_fold"/>
</dbReference>
<proteinExistence type="predicted"/>
<sequence>MFKKKVFWGILVALVAIGVVFYLVGAKMSPTLSEQNGQRPKEATVFFHGYGSSRNAEKSMSQYLVDHDYSNRRINVTVAKDGTVTMDKTIAPGDKNPIILVQFDNNKSQDFNQTAKWVTTIMTKLSQQGIRSVNLIGHSMGNMAIAFYLMNAADNGHDLPKVVRQISIAGTYNGLILANPQSNSPLSAEGEPQTKTEIFNRLAGLTAYYQNHSTKVLNIYGNSTGGSASDTTVYNNSSKALKYFVRQPSTYQETLIEGAGGQHSKLHENQTVDQDILKFLQN</sequence>
<dbReference type="Pfam" id="PF06028">
    <property type="entry name" value="DUF915"/>
    <property type="match status" value="1"/>
</dbReference>
<feature type="transmembrane region" description="Helical" evidence="1">
    <location>
        <begin position="6"/>
        <end position="25"/>
    </location>
</feature>
<dbReference type="Gene3D" id="3.40.50.1820">
    <property type="entry name" value="alpha/beta hydrolase"/>
    <property type="match status" value="1"/>
</dbReference>
<dbReference type="AlphaFoldDB" id="A0A3F3HCE2"/>
<evidence type="ECO:0008006" key="3">
    <source>
        <dbReference type="Google" id="ProtNLM"/>
    </source>
</evidence>
<reference evidence="2" key="1">
    <citation type="journal article" date="2015" name="BMC Genomics">
        <title>Comparative genomics of Fructobacillus spp. and Leuconostoc spp. reveals niche-specific evolution of Fructobacillus spp.</title>
        <authorList>
            <person name="Endo A."/>
            <person name="Tanizawa Y."/>
            <person name="Tanaka N."/>
            <person name="Maeno S."/>
            <person name="Kumar H."/>
            <person name="Shiwa Y."/>
            <person name="Okada S."/>
            <person name="Yoshikawa H."/>
            <person name="Dicks L."/>
            <person name="Nakagawa J."/>
            <person name="Arita M."/>
        </authorList>
    </citation>
    <scope>NUCLEOTIDE SEQUENCE [LARGE SCALE GENOMIC DNA]</scope>
    <source>
        <strain evidence="2">F214-1</strain>
    </source>
</reference>
<accession>A0A3F3HCE2</accession>
<dbReference type="Proteomes" id="UP000064514">
    <property type="component" value="Unassembled WGS sequence"/>
</dbReference>
<name>A0A3F3HCE2_9LACO</name>
<organism evidence="2">
    <name type="scientific">Fructobacillus tropaeoli</name>
    <dbReference type="NCBI Taxonomy" id="709323"/>
    <lineage>
        <taxon>Bacteria</taxon>
        <taxon>Bacillati</taxon>
        <taxon>Bacillota</taxon>
        <taxon>Bacilli</taxon>
        <taxon>Lactobacillales</taxon>
        <taxon>Lactobacillaceae</taxon>
        <taxon>Fructobacillus</taxon>
    </lineage>
</organism>
<gene>
    <name evidence="2" type="ORF">FTRO_0010760</name>
</gene>
<dbReference type="EMBL" id="DF968078">
    <property type="protein sequence ID" value="GAP03533.1"/>
    <property type="molecule type" value="Genomic_DNA"/>
</dbReference>
<protein>
    <recommendedName>
        <fullName evidence="3">Cell surface hydrolase</fullName>
    </recommendedName>
</protein>